<evidence type="ECO:0000256" key="1">
    <source>
        <dbReference type="SAM" id="MobiDB-lite"/>
    </source>
</evidence>
<keyword evidence="2" id="KW-1133">Transmembrane helix</keyword>
<protein>
    <submittedName>
        <fullName evidence="4">N-acetyltransferase eso1</fullName>
    </submittedName>
</protein>
<dbReference type="STRING" id="45235.A0A2K3QA66"/>
<feature type="chain" id="PRO_5014454392" evidence="3">
    <location>
        <begin position="23"/>
        <end position="261"/>
    </location>
</feature>
<evidence type="ECO:0000256" key="2">
    <source>
        <dbReference type="SAM" id="Phobius"/>
    </source>
</evidence>
<name>A0A2K3QA66_9HYPO</name>
<feature type="region of interest" description="Disordered" evidence="1">
    <location>
        <begin position="232"/>
        <end position="261"/>
    </location>
</feature>
<evidence type="ECO:0000256" key="3">
    <source>
        <dbReference type="SAM" id="SignalP"/>
    </source>
</evidence>
<feature type="compositionally biased region" description="Basic and acidic residues" evidence="1">
    <location>
        <begin position="232"/>
        <end position="241"/>
    </location>
</feature>
<keyword evidence="2" id="KW-0812">Transmembrane</keyword>
<keyword evidence="2" id="KW-0472">Membrane</keyword>
<gene>
    <name evidence="4" type="ORF">TCAP_05610</name>
</gene>
<feature type="transmembrane region" description="Helical" evidence="2">
    <location>
        <begin position="199"/>
        <end position="223"/>
    </location>
</feature>
<feature type="signal peptide" evidence="3">
    <location>
        <begin position="1"/>
        <end position="22"/>
    </location>
</feature>
<evidence type="ECO:0000313" key="5">
    <source>
        <dbReference type="Proteomes" id="UP000236621"/>
    </source>
</evidence>
<dbReference type="Proteomes" id="UP000236621">
    <property type="component" value="Unassembled WGS sequence"/>
</dbReference>
<keyword evidence="4" id="KW-0808">Transferase</keyword>
<keyword evidence="3" id="KW-0732">Signal</keyword>
<dbReference type="AlphaFoldDB" id="A0A2K3QA66"/>
<sequence>MALSGFWLAVLGALLFVSPLRAAKTCYYIDGSEADGTQMPCNTVAEFSSCCSLAKDRPDICLSSGLCYAQASGYEGLIYSNGCTDRTGKAAECPHFCPDRTNGWKGGPAVGLYNVLQCDAGNKYCCRKVGDQRNCCSNSTAVVSINIGLLQLPTKTTSVGAGATATVTASAASAASAACNAVQNASAPAQNACPKDNTAIVGGAVGGVLGAALLASLGALAALCMRRPKAQDAHAPEEYANKDGGPPQELPARPIHEMPGS</sequence>
<comment type="caution">
    <text evidence="4">The sequence shown here is derived from an EMBL/GenBank/DDBJ whole genome shotgun (WGS) entry which is preliminary data.</text>
</comment>
<proteinExistence type="predicted"/>
<keyword evidence="5" id="KW-1185">Reference proteome</keyword>
<organism evidence="4 5">
    <name type="scientific">Tolypocladium capitatum</name>
    <dbReference type="NCBI Taxonomy" id="45235"/>
    <lineage>
        <taxon>Eukaryota</taxon>
        <taxon>Fungi</taxon>
        <taxon>Dikarya</taxon>
        <taxon>Ascomycota</taxon>
        <taxon>Pezizomycotina</taxon>
        <taxon>Sordariomycetes</taxon>
        <taxon>Hypocreomycetidae</taxon>
        <taxon>Hypocreales</taxon>
        <taxon>Ophiocordycipitaceae</taxon>
        <taxon>Tolypocladium</taxon>
    </lineage>
</organism>
<dbReference type="EMBL" id="NRSZ01000884">
    <property type="protein sequence ID" value="PNY24450.1"/>
    <property type="molecule type" value="Genomic_DNA"/>
</dbReference>
<evidence type="ECO:0000313" key="4">
    <source>
        <dbReference type="EMBL" id="PNY24450.1"/>
    </source>
</evidence>
<dbReference type="OrthoDB" id="5215637at2759"/>
<accession>A0A2K3QA66</accession>
<reference evidence="4 5" key="1">
    <citation type="submission" date="2017-08" db="EMBL/GenBank/DDBJ databases">
        <title>Harnessing the power of phylogenomics to disentangle the directionality and signatures of interkingdom host jumping in the parasitic fungal genus Tolypocladium.</title>
        <authorList>
            <person name="Quandt C.A."/>
            <person name="Patterson W."/>
            <person name="Spatafora J.W."/>
        </authorList>
    </citation>
    <scope>NUCLEOTIDE SEQUENCE [LARGE SCALE GENOMIC DNA]</scope>
    <source>
        <strain evidence="4 5">CBS 113982</strain>
    </source>
</reference>
<dbReference type="GO" id="GO:0016740">
    <property type="term" value="F:transferase activity"/>
    <property type="evidence" value="ECO:0007669"/>
    <property type="project" value="UniProtKB-KW"/>
</dbReference>